<evidence type="ECO:0000259" key="13">
    <source>
        <dbReference type="SMART" id="SM00840"/>
    </source>
</evidence>
<keyword evidence="5 12" id="KW-0436">Ligase</keyword>
<keyword evidence="8 12" id="KW-0862">Zinc</keyword>
<dbReference type="Pfam" id="PF01406">
    <property type="entry name" value="tRNA-synt_1e"/>
    <property type="match status" value="1"/>
</dbReference>
<evidence type="ECO:0000256" key="8">
    <source>
        <dbReference type="ARBA" id="ARBA00022833"/>
    </source>
</evidence>
<dbReference type="GO" id="GO:0005829">
    <property type="term" value="C:cytosol"/>
    <property type="evidence" value="ECO:0007669"/>
    <property type="project" value="TreeGrafter"/>
</dbReference>
<dbReference type="SUPFAM" id="SSF52374">
    <property type="entry name" value="Nucleotidylyl transferase"/>
    <property type="match status" value="1"/>
</dbReference>
<accession>A0A3G2I5C7</accession>
<dbReference type="HAMAP" id="MF_00041">
    <property type="entry name" value="Cys_tRNA_synth"/>
    <property type="match status" value="1"/>
</dbReference>
<dbReference type="GO" id="GO:0005524">
    <property type="term" value="F:ATP binding"/>
    <property type="evidence" value="ECO:0007669"/>
    <property type="project" value="UniProtKB-UniRule"/>
</dbReference>
<dbReference type="Proteomes" id="UP000271533">
    <property type="component" value="Chromosome"/>
</dbReference>
<dbReference type="CDD" id="cd00672">
    <property type="entry name" value="CysRS_core"/>
    <property type="match status" value="1"/>
</dbReference>
<keyword evidence="4 12" id="KW-0963">Cytoplasm</keyword>
<sequence>MLKIFNTATSKKEVFQPIKNKKINLYVCGVTVYDFCHIGHARTFVVFDMIVRYLRLIGFQVKYVRNITDIDDKIILKSLKEKIDINTFTNTMIREMNKDFSLLGISPPDEQPRVTNYISDIIKVIKQLIENKNAYVNNHGDVIFSINSDSLYGTLSRQSVDKLISGKRITINKTKQNLLDFILWKKSKKEEKLFWDSPWGKGRPGWHIECTAITNSFFKDCIDIHGGGSDLLFPHHENEISQSRCLNKKFKVKFWMHSGLVIVKNQKMSKSLGNSFFLKDVLIKYKAEVLRFFFLSTHYRHPIYYTEENLKKSQISLEYLYMTLFNTKPIFNAVEGLNFETDFYNALNDDFNTPQAFSILFKLARKINYLKKTNLSKSNFFAFRLQKLAGDLGFLLNASQYLLQKKSFFDNQTIERIESLIKKRNLARKLKLWKEADQLRNELMKFNIQLEDLPEKTLWYYKK</sequence>
<evidence type="ECO:0000256" key="9">
    <source>
        <dbReference type="ARBA" id="ARBA00022840"/>
    </source>
</evidence>
<feature type="binding site" evidence="12">
    <location>
        <position position="235"/>
    </location>
    <ligand>
        <name>Zn(2+)</name>
        <dbReference type="ChEBI" id="CHEBI:29105"/>
    </ligand>
</feature>
<feature type="binding site" evidence="12">
    <location>
        <position position="270"/>
    </location>
    <ligand>
        <name>ATP</name>
        <dbReference type="ChEBI" id="CHEBI:30616"/>
    </ligand>
</feature>
<evidence type="ECO:0000256" key="10">
    <source>
        <dbReference type="ARBA" id="ARBA00022917"/>
    </source>
</evidence>
<dbReference type="InterPro" id="IPR014729">
    <property type="entry name" value="Rossmann-like_a/b/a_fold"/>
</dbReference>
<keyword evidence="7 12" id="KW-0547">Nucleotide-binding</keyword>
<feature type="binding site" evidence="12">
    <location>
        <position position="239"/>
    </location>
    <ligand>
        <name>Zn(2+)</name>
        <dbReference type="ChEBI" id="CHEBI:29105"/>
    </ligand>
</feature>
<dbReference type="CDD" id="cd07963">
    <property type="entry name" value="Anticodon_Ia_Cys"/>
    <property type="match status" value="1"/>
</dbReference>
<dbReference type="InterPro" id="IPR015273">
    <property type="entry name" value="Cys-tRNA-synt_Ia_DALR"/>
</dbReference>
<reference evidence="14 15" key="1">
    <citation type="submission" date="2018-10" db="EMBL/GenBank/DDBJ databases">
        <title>Genome sequence of the corn leaf aphid (Rhopalosiphum maidis Fitch).</title>
        <authorList>
            <person name="Chen W."/>
            <person name="Shakir S."/>
            <person name="Bigham M."/>
            <person name="Fei Z."/>
            <person name="Jander G."/>
        </authorList>
    </citation>
    <scope>NUCLEOTIDE SEQUENCE [LARGE SCALE GENOMIC DNA]</scope>
    <source>
        <strain evidence="14 15">BTI</strain>
    </source>
</reference>
<organism evidence="14 15">
    <name type="scientific">Buchnera aphidicola subsp. Rhopalosiphum maidis</name>
    <dbReference type="NCBI Taxonomy" id="118109"/>
    <lineage>
        <taxon>Bacteria</taxon>
        <taxon>Pseudomonadati</taxon>
        <taxon>Pseudomonadota</taxon>
        <taxon>Gammaproteobacteria</taxon>
        <taxon>Enterobacterales</taxon>
        <taxon>Erwiniaceae</taxon>
        <taxon>Buchnera</taxon>
    </lineage>
</organism>
<dbReference type="EC" id="6.1.1.16" evidence="12"/>
<dbReference type="FunFam" id="3.40.50.620:FF:000009">
    <property type="entry name" value="Cysteine--tRNA ligase"/>
    <property type="match status" value="1"/>
</dbReference>
<dbReference type="PRINTS" id="PR00983">
    <property type="entry name" value="TRNASYNTHCYS"/>
</dbReference>
<dbReference type="SMART" id="SM00840">
    <property type="entry name" value="DALR_2"/>
    <property type="match status" value="1"/>
</dbReference>
<keyword evidence="9 12" id="KW-0067">ATP-binding</keyword>
<evidence type="ECO:0000313" key="14">
    <source>
        <dbReference type="EMBL" id="AYN24600.1"/>
    </source>
</evidence>
<comment type="subcellular location">
    <subcellularLocation>
        <location evidence="1 12">Cytoplasm</location>
    </subcellularLocation>
</comment>
<proteinExistence type="inferred from homology"/>
<evidence type="ECO:0000256" key="3">
    <source>
        <dbReference type="ARBA" id="ARBA00011245"/>
    </source>
</evidence>
<comment type="cofactor">
    <cofactor evidence="12">
        <name>Zn(2+)</name>
        <dbReference type="ChEBI" id="CHEBI:29105"/>
    </cofactor>
    <text evidence="12">Binds 1 zinc ion per subunit.</text>
</comment>
<dbReference type="PANTHER" id="PTHR10890">
    <property type="entry name" value="CYSTEINYL-TRNA SYNTHETASE"/>
    <property type="match status" value="1"/>
</dbReference>
<dbReference type="EMBL" id="CP032759">
    <property type="protein sequence ID" value="AYN24600.1"/>
    <property type="molecule type" value="Genomic_DNA"/>
</dbReference>
<dbReference type="GO" id="GO:0008270">
    <property type="term" value="F:zinc ion binding"/>
    <property type="evidence" value="ECO:0007669"/>
    <property type="project" value="UniProtKB-UniRule"/>
</dbReference>
<dbReference type="AlphaFoldDB" id="A0A3G2I5C7"/>
<dbReference type="NCBIfam" id="TIGR00435">
    <property type="entry name" value="cysS"/>
    <property type="match status" value="1"/>
</dbReference>
<protein>
    <recommendedName>
        <fullName evidence="12">Cysteine--tRNA ligase</fullName>
        <ecNumber evidence="12">6.1.1.16</ecNumber>
    </recommendedName>
    <alternativeName>
        <fullName evidence="12">Cysteinyl-tRNA synthetase</fullName>
        <shortName evidence="12">CysRS</shortName>
    </alternativeName>
</protein>
<keyword evidence="11 12" id="KW-0030">Aminoacyl-tRNA synthetase</keyword>
<evidence type="ECO:0000256" key="1">
    <source>
        <dbReference type="ARBA" id="ARBA00004496"/>
    </source>
</evidence>
<dbReference type="InterPro" id="IPR032678">
    <property type="entry name" value="tRNA-synt_1_cat_dom"/>
</dbReference>
<evidence type="ECO:0000256" key="4">
    <source>
        <dbReference type="ARBA" id="ARBA00022490"/>
    </source>
</evidence>
<evidence type="ECO:0000256" key="11">
    <source>
        <dbReference type="ARBA" id="ARBA00023146"/>
    </source>
</evidence>
<evidence type="ECO:0000256" key="6">
    <source>
        <dbReference type="ARBA" id="ARBA00022723"/>
    </source>
</evidence>
<evidence type="ECO:0000256" key="12">
    <source>
        <dbReference type="HAMAP-Rule" id="MF_00041"/>
    </source>
</evidence>
<name>A0A3G2I5C7_BUCRM</name>
<comment type="subunit">
    <text evidence="3 12">Monomer.</text>
</comment>
<feature type="short sequence motif" description="'HIGH' region" evidence="12">
    <location>
        <begin position="30"/>
        <end position="40"/>
    </location>
</feature>
<feature type="short sequence motif" description="'KMSKS' region" evidence="12">
    <location>
        <begin position="267"/>
        <end position="271"/>
    </location>
</feature>
<dbReference type="Gene3D" id="1.20.120.1910">
    <property type="entry name" value="Cysteine-tRNA ligase, C-terminal anti-codon recognition domain"/>
    <property type="match status" value="1"/>
</dbReference>
<dbReference type="Pfam" id="PF09190">
    <property type="entry name" value="DALR_2"/>
    <property type="match status" value="1"/>
</dbReference>
<keyword evidence="10 12" id="KW-0648">Protein biosynthesis</keyword>
<dbReference type="SUPFAM" id="SSF47323">
    <property type="entry name" value="Anticodon-binding domain of a subclass of class I aminoacyl-tRNA synthetases"/>
    <property type="match status" value="1"/>
</dbReference>
<dbReference type="InterPro" id="IPR015803">
    <property type="entry name" value="Cys-tRNA-ligase"/>
</dbReference>
<evidence type="ECO:0000256" key="2">
    <source>
        <dbReference type="ARBA" id="ARBA00005594"/>
    </source>
</evidence>
<evidence type="ECO:0000256" key="5">
    <source>
        <dbReference type="ARBA" id="ARBA00022598"/>
    </source>
</evidence>
<dbReference type="GO" id="GO:0004817">
    <property type="term" value="F:cysteine-tRNA ligase activity"/>
    <property type="evidence" value="ECO:0007669"/>
    <property type="project" value="UniProtKB-UniRule"/>
</dbReference>
<evidence type="ECO:0000256" key="7">
    <source>
        <dbReference type="ARBA" id="ARBA00022741"/>
    </source>
</evidence>
<gene>
    <name evidence="12" type="primary">cysS</name>
    <name evidence="14" type="ORF">D8S97_01290</name>
</gene>
<comment type="similarity">
    <text evidence="2 12">Belongs to the class-I aminoacyl-tRNA synthetase family.</text>
</comment>
<evidence type="ECO:0000313" key="15">
    <source>
        <dbReference type="Proteomes" id="UP000271533"/>
    </source>
</evidence>
<feature type="domain" description="Cysteinyl-tRNA synthetase class Ia DALR" evidence="13">
    <location>
        <begin position="342"/>
        <end position="403"/>
    </location>
</feature>
<dbReference type="InterPro" id="IPR009080">
    <property type="entry name" value="tRNAsynth_Ia_anticodon-bd"/>
</dbReference>
<dbReference type="GO" id="GO:0006423">
    <property type="term" value="P:cysteinyl-tRNA aminoacylation"/>
    <property type="evidence" value="ECO:0007669"/>
    <property type="project" value="UniProtKB-UniRule"/>
</dbReference>
<dbReference type="InterPro" id="IPR024909">
    <property type="entry name" value="Cys-tRNA/MSH_ligase"/>
</dbReference>
<comment type="catalytic activity">
    <reaction evidence="12">
        <text>tRNA(Cys) + L-cysteine + ATP = L-cysteinyl-tRNA(Cys) + AMP + diphosphate</text>
        <dbReference type="Rhea" id="RHEA:17773"/>
        <dbReference type="Rhea" id="RHEA-COMP:9661"/>
        <dbReference type="Rhea" id="RHEA-COMP:9679"/>
        <dbReference type="ChEBI" id="CHEBI:30616"/>
        <dbReference type="ChEBI" id="CHEBI:33019"/>
        <dbReference type="ChEBI" id="CHEBI:35235"/>
        <dbReference type="ChEBI" id="CHEBI:78442"/>
        <dbReference type="ChEBI" id="CHEBI:78517"/>
        <dbReference type="ChEBI" id="CHEBI:456215"/>
        <dbReference type="EC" id="6.1.1.16"/>
    </reaction>
</comment>
<dbReference type="RefSeq" id="WP_158361104.1">
    <property type="nucleotide sequence ID" value="NZ_CP032759.1"/>
</dbReference>
<dbReference type="OrthoDB" id="9815130at2"/>
<feature type="binding site" evidence="12">
    <location>
        <position position="210"/>
    </location>
    <ligand>
        <name>Zn(2+)</name>
        <dbReference type="ChEBI" id="CHEBI:29105"/>
    </ligand>
</feature>
<keyword evidence="6 12" id="KW-0479">Metal-binding</keyword>
<feature type="binding site" evidence="12">
    <location>
        <position position="28"/>
    </location>
    <ligand>
        <name>Zn(2+)</name>
        <dbReference type="ChEBI" id="CHEBI:29105"/>
    </ligand>
</feature>
<dbReference type="Gene3D" id="3.40.50.620">
    <property type="entry name" value="HUPs"/>
    <property type="match status" value="1"/>
</dbReference>
<dbReference type="PANTHER" id="PTHR10890:SF3">
    <property type="entry name" value="CYSTEINE--TRNA LIGASE, CYTOPLASMIC"/>
    <property type="match status" value="1"/>
</dbReference>